<proteinExistence type="predicted"/>
<name>A0A8J3AY08_9BURK</name>
<gene>
    <name evidence="5" type="ORF">GCM10011430_21560</name>
</gene>
<reference evidence="5" key="1">
    <citation type="journal article" date="2014" name="Int. J. Syst. Evol. Microbiol.">
        <title>Complete genome sequence of Corynebacterium casei LMG S-19264T (=DSM 44701T), isolated from a smear-ripened cheese.</title>
        <authorList>
            <consortium name="US DOE Joint Genome Institute (JGI-PGF)"/>
            <person name="Walter F."/>
            <person name="Albersmeier A."/>
            <person name="Kalinowski J."/>
            <person name="Ruckert C."/>
        </authorList>
    </citation>
    <scope>NUCLEOTIDE SEQUENCE</scope>
    <source>
        <strain evidence="5">CCM 7664</strain>
    </source>
</reference>
<dbReference type="InterPro" id="IPR023210">
    <property type="entry name" value="NADP_OxRdtase_dom"/>
</dbReference>
<dbReference type="Pfam" id="PF00248">
    <property type="entry name" value="Aldo_ket_red"/>
    <property type="match status" value="1"/>
</dbReference>
<feature type="active site" description="Proton donor" evidence="1">
    <location>
        <position position="53"/>
    </location>
</feature>
<sequence>MRTTTLPSGETVPVLGQGTWFMGDHRNRRAEEIATLRTGLDLGMTLIDTAEMYGDGASEELVGEAINGRRDEVFLVSKVLPSNASRNGTIAACERSLRRLGTDRLDLYLLHWRGRTPFAETIEAFEKLQRDGKIRRWGVSNMDVHDMKELLRAPGGDAVATNQVLYNLTRRGIEFDLLPQAQQRGLPLMAYSPIEQGRLSHYPEVQDVAERHGVTPAQVALAWVLRQQGVIAIPKASKVEHVQQNHAALDLQLTEQDLSELDEAFPPPSSPEPLEML</sequence>
<dbReference type="PANTHER" id="PTHR43638:SF3">
    <property type="entry name" value="ALDEHYDE REDUCTASE"/>
    <property type="match status" value="1"/>
</dbReference>
<keyword evidence="6" id="KW-1185">Reference proteome</keyword>
<dbReference type="Gene3D" id="3.20.20.100">
    <property type="entry name" value="NADP-dependent oxidoreductase domain"/>
    <property type="match status" value="1"/>
</dbReference>
<dbReference type="AlphaFoldDB" id="A0A8J3AY08"/>
<comment type="caution">
    <text evidence="5">The sequence shown here is derived from an EMBL/GenBank/DDBJ whole genome shotgun (WGS) entry which is preliminary data.</text>
</comment>
<dbReference type="CDD" id="cd19138">
    <property type="entry name" value="AKR_YeaE"/>
    <property type="match status" value="1"/>
</dbReference>
<organism evidence="5 6">
    <name type="scientific">Oxalicibacterium solurbis</name>
    <dbReference type="NCBI Taxonomy" id="69280"/>
    <lineage>
        <taxon>Bacteria</taxon>
        <taxon>Pseudomonadati</taxon>
        <taxon>Pseudomonadota</taxon>
        <taxon>Betaproteobacteria</taxon>
        <taxon>Burkholderiales</taxon>
        <taxon>Oxalobacteraceae</taxon>
        <taxon>Oxalicibacterium</taxon>
    </lineage>
</organism>
<accession>A0A8J3AY08</accession>
<feature type="domain" description="NADP-dependent oxidoreductase" evidence="4">
    <location>
        <begin position="15"/>
        <end position="264"/>
    </location>
</feature>
<dbReference type="SUPFAM" id="SSF51430">
    <property type="entry name" value="NAD(P)-linked oxidoreductase"/>
    <property type="match status" value="1"/>
</dbReference>
<protein>
    <recommendedName>
        <fullName evidence="4">NADP-dependent oxidoreductase domain-containing protein</fullName>
    </recommendedName>
</protein>
<feature type="site" description="Lowers pKa of active site Tyr" evidence="3">
    <location>
        <position position="78"/>
    </location>
</feature>
<evidence type="ECO:0000256" key="3">
    <source>
        <dbReference type="PIRSR" id="PIRSR000097-3"/>
    </source>
</evidence>
<evidence type="ECO:0000256" key="2">
    <source>
        <dbReference type="PIRSR" id="PIRSR000097-2"/>
    </source>
</evidence>
<dbReference type="GO" id="GO:0016491">
    <property type="term" value="F:oxidoreductase activity"/>
    <property type="evidence" value="ECO:0007669"/>
    <property type="project" value="InterPro"/>
</dbReference>
<evidence type="ECO:0000313" key="5">
    <source>
        <dbReference type="EMBL" id="GGI54982.1"/>
    </source>
</evidence>
<dbReference type="InterPro" id="IPR020471">
    <property type="entry name" value="AKR"/>
</dbReference>
<dbReference type="PIRSF" id="PIRSF000097">
    <property type="entry name" value="AKR"/>
    <property type="match status" value="1"/>
</dbReference>
<dbReference type="InterPro" id="IPR036812">
    <property type="entry name" value="NAD(P)_OxRdtase_dom_sf"/>
</dbReference>
<dbReference type="PANTHER" id="PTHR43638">
    <property type="entry name" value="OXIDOREDUCTASE, ALDO/KETO REDUCTASE FAMILY PROTEIN"/>
    <property type="match status" value="1"/>
</dbReference>
<dbReference type="Proteomes" id="UP000627205">
    <property type="component" value="Unassembled WGS sequence"/>
</dbReference>
<dbReference type="RefSeq" id="WP_188422373.1">
    <property type="nucleotide sequence ID" value="NZ_BMDP01000003.1"/>
</dbReference>
<evidence type="ECO:0000256" key="1">
    <source>
        <dbReference type="PIRSR" id="PIRSR000097-1"/>
    </source>
</evidence>
<evidence type="ECO:0000313" key="6">
    <source>
        <dbReference type="Proteomes" id="UP000627205"/>
    </source>
</evidence>
<dbReference type="EMBL" id="BMDP01000003">
    <property type="protein sequence ID" value="GGI54982.1"/>
    <property type="molecule type" value="Genomic_DNA"/>
</dbReference>
<dbReference type="PRINTS" id="PR00069">
    <property type="entry name" value="ALDKETRDTASE"/>
</dbReference>
<evidence type="ECO:0000259" key="4">
    <source>
        <dbReference type="Pfam" id="PF00248"/>
    </source>
</evidence>
<reference evidence="5" key="2">
    <citation type="submission" date="2020-09" db="EMBL/GenBank/DDBJ databases">
        <authorList>
            <person name="Sun Q."/>
            <person name="Sedlacek I."/>
        </authorList>
    </citation>
    <scope>NUCLEOTIDE SEQUENCE</scope>
    <source>
        <strain evidence="5">CCM 7664</strain>
    </source>
</reference>
<feature type="binding site" evidence="2">
    <location>
        <position position="111"/>
    </location>
    <ligand>
        <name>substrate</name>
    </ligand>
</feature>